<comment type="caution">
    <text evidence="2">The sequence shown here is derived from an EMBL/GenBank/DDBJ whole genome shotgun (WGS) entry which is preliminary data.</text>
</comment>
<dbReference type="GO" id="GO:0009361">
    <property type="term" value="C:succinate-CoA ligase complex (ADP-forming)"/>
    <property type="evidence" value="ECO:0007669"/>
    <property type="project" value="TreeGrafter"/>
</dbReference>
<evidence type="ECO:0000313" key="3">
    <source>
        <dbReference type="Proteomes" id="UP000716446"/>
    </source>
</evidence>
<reference evidence="2" key="1">
    <citation type="submission" date="2020-06" db="EMBL/GenBank/DDBJ databases">
        <authorList>
            <person name="Onetto C."/>
        </authorList>
    </citation>
    <scope>NUCLEOTIDE SEQUENCE</scope>
</reference>
<dbReference type="InterPro" id="IPR036291">
    <property type="entry name" value="NAD(P)-bd_dom_sf"/>
</dbReference>
<dbReference type="Pfam" id="PF02629">
    <property type="entry name" value="CoA_binding"/>
    <property type="match status" value="1"/>
</dbReference>
<evidence type="ECO:0000259" key="1">
    <source>
        <dbReference type="SMART" id="SM00881"/>
    </source>
</evidence>
<dbReference type="SUPFAM" id="SSF51735">
    <property type="entry name" value="NAD(P)-binding Rossmann-fold domains"/>
    <property type="match status" value="1"/>
</dbReference>
<dbReference type="FunFam" id="3.40.50.720:FF:000340">
    <property type="entry name" value="Succinyl-CoA synthetase subunit alpha"/>
    <property type="match status" value="1"/>
</dbReference>
<name>A0A9N8PI81_9PEZI</name>
<dbReference type="PANTHER" id="PTHR11117">
    <property type="entry name" value="SUCCINYL-COA LIGASE SUBUNIT ALPHA"/>
    <property type="match status" value="1"/>
</dbReference>
<accession>A0A9N8PI81</accession>
<organism evidence="2 3">
    <name type="scientific">Aureobasidium vineae</name>
    <dbReference type="NCBI Taxonomy" id="2773715"/>
    <lineage>
        <taxon>Eukaryota</taxon>
        <taxon>Fungi</taxon>
        <taxon>Dikarya</taxon>
        <taxon>Ascomycota</taxon>
        <taxon>Pezizomycotina</taxon>
        <taxon>Dothideomycetes</taxon>
        <taxon>Dothideomycetidae</taxon>
        <taxon>Dothideales</taxon>
        <taxon>Saccotheciaceae</taxon>
        <taxon>Aureobasidium</taxon>
    </lineage>
</organism>
<dbReference type="InterPro" id="IPR016102">
    <property type="entry name" value="Succinyl-CoA_synth-like"/>
</dbReference>
<dbReference type="SMART" id="SM00881">
    <property type="entry name" value="CoA_binding"/>
    <property type="match status" value="1"/>
</dbReference>
<keyword evidence="3" id="KW-1185">Reference proteome</keyword>
<dbReference type="Gene3D" id="3.40.50.720">
    <property type="entry name" value="NAD(P)-binding Rossmann-like Domain"/>
    <property type="match status" value="1"/>
</dbReference>
<proteinExistence type="predicted"/>
<dbReference type="Proteomes" id="UP000716446">
    <property type="component" value="Unassembled WGS sequence"/>
</dbReference>
<dbReference type="PANTHER" id="PTHR11117:SF6">
    <property type="entry name" value="SYNTHETASE SUBUNIT ALPHA, PUTATIVE (AFU_ORTHOLOGUE AFUA_1G10830)-RELATED"/>
    <property type="match status" value="1"/>
</dbReference>
<dbReference type="SUPFAM" id="SSF52210">
    <property type="entry name" value="Succinyl-CoA synthetase domains"/>
    <property type="match status" value="1"/>
</dbReference>
<dbReference type="GO" id="GO:0004776">
    <property type="term" value="F:succinate-CoA ligase (GDP-forming) activity"/>
    <property type="evidence" value="ECO:0007669"/>
    <property type="project" value="TreeGrafter"/>
</dbReference>
<dbReference type="AlphaFoldDB" id="A0A9N8PI81"/>
<gene>
    <name evidence="2" type="ORF">AWRI4619_LOCUS9398</name>
</gene>
<dbReference type="InterPro" id="IPR003781">
    <property type="entry name" value="CoA-bd"/>
</dbReference>
<evidence type="ECO:0000313" key="2">
    <source>
        <dbReference type="EMBL" id="CAD0096675.1"/>
    </source>
</evidence>
<sequence length="199" mass="21494">MPVPRFSSNLLRSSRTRHFSTSVARCSYEETVQNLKIGKHTRVLYQGFTGKVATQNAKESLEYGTNIVGGVKPGGSGEHLGLPVLPTVREAKEQLKPDATAIYVAAPHAGKAIEEAIEAEIPLIVAVAEHIPLHDILRSLCIGMGGDVVAGTNFVDALRVFETDPDTEAIVLVGEVGGSAELEAADWIKDYHRREKNPK</sequence>
<dbReference type="GO" id="GO:0006099">
    <property type="term" value="P:tricarboxylic acid cycle"/>
    <property type="evidence" value="ECO:0007669"/>
    <property type="project" value="TreeGrafter"/>
</dbReference>
<feature type="domain" description="CoA-binding" evidence="1">
    <location>
        <begin position="36"/>
        <end position="131"/>
    </location>
</feature>
<dbReference type="GO" id="GO:0004775">
    <property type="term" value="F:succinate-CoA ligase (ADP-forming) activity"/>
    <property type="evidence" value="ECO:0007669"/>
    <property type="project" value="TreeGrafter"/>
</dbReference>
<dbReference type="EMBL" id="CAIJEN010000017">
    <property type="protein sequence ID" value="CAD0096675.1"/>
    <property type="molecule type" value="Genomic_DNA"/>
</dbReference>
<protein>
    <recommendedName>
        <fullName evidence="1">CoA-binding domain-containing protein</fullName>
    </recommendedName>
</protein>
<dbReference type="GO" id="GO:0005739">
    <property type="term" value="C:mitochondrion"/>
    <property type="evidence" value="ECO:0007669"/>
    <property type="project" value="TreeGrafter"/>
</dbReference>